<keyword evidence="3" id="KW-1185">Reference proteome</keyword>
<feature type="transmembrane region" description="Helical" evidence="1">
    <location>
        <begin position="92"/>
        <end position="114"/>
    </location>
</feature>
<keyword evidence="1" id="KW-1133">Transmembrane helix</keyword>
<evidence type="ECO:0000313" key="3">
    <source>
        <dbReference type="Proteomes" id="UP001150266"/>
    </source>
</evidence>
<name>A0A9W9A4F9_9AGAR</name>
<evidence type="ECO:0000313" key="2">
    <source>
        <dbReference type="EMBL" id="KAJ4474293.1"/>
    </source>
</evidence>
<proteinExistence type="predicted"/>
<accession>A0A9W9A4F9</accession>
<dbReference type="Proteomes" id="UP001150266">
    <property type="component" value="Unassembled WGS sequence"/>
</dbReference>
<protein>
    <submittedName>
        <fullName evidence="2">Uncharacterized protein</fullName>
    </submittedName>
</protein>
<keyword evidence="1" id="KW-0812">Transmembrane</keyword>
<keyword evidence="1" id="KW-0472">Membrane</keyword>
<evidence type="ECO:0000256" key="1">
    <source>
        <dbReference type="SAM" id="Phobius"/>
    </source>
</evidence>
<comment type="caution">
    <text evidence="2">The sequence shown here is derived from an EMBL/GenBank/DDBJ whole genome shotgun (WGS) entry which is preliminary data.</text>
</comment>
<gene>
    <name evidence="2" type="ORF">J3R30DRAFT_3507350</name>
</gene>
<reference evidence="2" key="1">
    <citation type="submission" date="2022-08" db="EMBL/GenBank/DDBJ databases">
        <title>A Global Phylogenomic Analysis of the Shiitake Genus Lentinula.</title>
        <authorList>
            <consortium name="DOE Joint Genome Institute"/>
            <person name="Sierra-Patev S."/>
            <person name="Min B."/>
            <person name="Naranjo-Ortiz M."/>
            <person name="Looney B."/>
            <person name="Konkel Z."/>
            <person name="Slot J.C."/>
            <person name="Sakamoto Y."/>
            <person name="Steenwyk J.L."/>
            <person name="Rokas A."/>
            <person name="Carro J."/>
            <person name="Camarero S."/>
            <person name="Ferreira P."/>
            <person name="Molpeceres G."/>
            <person name="Ruiz-Duenas F.J."/>
            <person name="Serrano A."/>
            <person name="Henrissat B."/>
            <person name="Drula E."/>
            <person name="Hughes K.W."/>
            <person name="Mata J.L."/>
            <person name="Ishikawa N.K."/>
            <person name="Vargas-Isla R."/>
            <person name="Ushijima S."/>
            <person name="Smith C.A."/>
            <person name="Ahrendt S."/>
            <person name="Andreopoulos W."/>
            <person name="He G."/>
            <person name="Labutti K."/>
            <person name="Lipzen A."/>
            <person name="Ng V."/>
            <person name="Riley R."/>
            <person name="Sandor L."/>
            <person name="Barry K."/>
            <person name="Martinez A.T."/>
            <person name="Xiao Y."/>
            <person name="Gibbons J.G."/>
            <person name="Terashima K."/>
            <person name="Grigoriev I.V."/>
            <person name="Hibbett D.S."/>
        </authorList>
    </citation>
    <scope>NUCLEOTIDE SEQUENCE</scope>
    <source>
        <strain evidence="2">JLM2183</strain>
    </source>
</reference>
<dbReference type="EMBL" id="JAOTPV010000016">
    <property type="protein sequence ID" value="KAJ4474293.1"/>
    <property type="molecule type" value="Genomic_DNA"/>
</dbReference>
<organism evidence="2 3">
    <name type="scientific">Lentinula aciculospora</name>
    <dbReference type="NCBI Taxonomy" id="153920"/>
    <lineage>
        <taxon>Eukaryota</taxon>
        <taxon>Fungi</taxon>
        <taxon>Dikarya</taxon>
        <taxon>Basidiomycota</taxon>
        <taxon>Agaricomycotina</taxon>
        <taxon>Agaricomycetes</taxon>
        <taxon>Agaricomycetidae</taxon>
        <taxon>Agaricales</taxon>
        <taxon>Marasmiineae</taxon>
        <taxon>Omphalotaceae</taxon>
        <taxon>Lentinula</taxon>
    </lineage>
</organism>
<sequence>MWSTGLRSQIGRLRVIYKGNSESHVLIPTFNTLVHRLYQDQKLDLLVISICRLLTPPAKLIQSTFEDSKFTLNLKFELSSPIPPRSALQINAMFFLSPIYVSSMLLLLSMLLVVEAAPVVRNQSSGLRLPKQPLQRPTDPVDSVVEPKPNLVKIPVMLMRERLTPSNIVFIVRPKTMYARVSGTDAHLETLALNIGSKRYQPQLSTSGQWKIQSRALHDAELGLPLGYVSVESQEGLNRFFDNMVLPGSPQSTTPLILVDYILHQVEKFPSVKEVHINLTMEGEWLPFYLNYLQQGATRENGIIKGEELTKVYLTIMAQEQFMTKELAEIMKTREYAKSLAAHGIEQK</sequence>
<dbReference type="AlphaFoldDB" id="A0A9W9A4F9"/>